<dbReference type="OrthoDB" id="9798990at2"/>
<evidence type="ECO:0000259" key="1">
    <source>
        <dbReference type="Pfam" id="PF01850"/>
    </source>
</evidence>
<organism evidence="2 3">
    <name type="scientific">Spirosoma oryzae</name>
    <dbReference type="NCBI Taxonomy" id="1469603"/>
    <lineage>
        <taxon>Bacteria</taxon>
        <taxon>Pseudomonadati</taxon>
        <taxon>Bacteroidota</taxon>
        <taxon>Cytophagia</taxon>
        <taxon>Cytophagales</taxon>
        <taxon>Cytophagaceae</taxon>
        <taxon>Spirosoma</taxon>
    </lineage>
</organism>
<dbReference type="InterPro" id="IPR041705">
    <property type="entry name" value="PIN_Sll0205"/>
</dbReference>
<gene>
    <name evidence="2" type="ORF">CLV58_11753</name>
</gene>
<dbReference type="AlphaFoldDB" id="A0A2T0SM06"/>
<dbReference type="InterPro" id="IPR002716">
    <property type="entry name" value="PIN_dom"/>
</dbReference>
<comment type="caution">
    <text evidence="2">The sequence shown here is derived from an EMBL/GenBank/DDBJ whole genome shotgun (WGS) entry which is preliminary data.</text>
</comment>
<sequence length="135" mass="15310">MKGYLLDAHIFLNAYSKPEKISRKITRIIMGSSPKYISAISLIEIAQLFETKPKEIKATAPLSTFIDQALSDLQVQVLAITTDHAQRFYEIQLVEEHRDPFDRIIIAQAASTGFTVLSDDRKFAHYPISLLSNRD</sequence>
<feature type="domain" description="PIN" evidence="1">
    <location>
        <begin position="4"/>
        <end position="126"/>
    </location>
</feature>
<reference evidence="2 3" key="1">
    <citation type="submission" date="2018-03" db="EMBL/GenBank/DDBJ databases">
        <title>Genomic Encyclopedia of Archaeal and Bacterial Type Strains, Phase II (KMG-II): from individual species to whole genera.</title>
        <authorList>
            <person name="Goeker M."/>
        </authorList>
    </citation>
    <scope>NUCLEOTIDE SEQUENCE [LARGE SCALE GENOMIC DNA]</scope>
    <source>
        <strain evidence="2 3">DSM 28354</strain>
    </source>
</reference>
<proteinExistence type="predicted"/>
<dbReference type="Gene3D" id="3.40.50.1010">
    <property type="entry name" value="5'-nuclease"/>
    <property type="match status" value="1"/>
</dbReference>
<keyword evidence="3" id="KW-1185">Reference proteome</keyword>
<dbReference type="PANTHER" id="PTHR36173">
    <property type="entry name" value="RIBONUCLEASE VAPC16-RELATED"/>
    <property type="match status" value="1"/>
</dbReference>
<dbReference type="InterPro" id="IPR052919">
    <property type="entry name" value="TA_system_RNase"/>
</dbReference>
<evidence type="ECO:0000313" key="3">
    <source>
        <dbReference type="Proteomes" id="UP000238375"/>
    </source>
</evidence>
<name>A0A2T0SM06_9BACT</name>
<dbReference type="EMBL" id="PVTE01000017">
    <property type="protein sequence ID" value="PRY34449.1"/>
    <property type="molecule type" value="Genomic_DNA"/>
</dbReference>
<protein>
    <submittedName>
        <fullName evidence="2">PIN domain nuclease of toxin-antitoxin system</fullName>
    </submittedName>
</protein>
<dbReference type="PANTHER" id="PTHR36173:SF2">
    <property type="entry name" value="RIBONUCLEASE VAPC16"/>
    <property type="match status" value="1"/>
</dbReference>
<dbReference type="Pfam" id="PF01850">
    <property type="entry name" value="PIN"/>
    <property type="match status" value="1"/>
</dbReference>
<dbReference type="RefSeq" id="WP_106139381.1">
    <property type="nucleotide sequence ID" value="NZ_PVTE01000017.1"/>
</dbReference>
<dbReference type="CDD" id="cd09872">
    <property type="entry name" value="PIN_Sll0205-like"/>
    <property type="match status" value="1"/>
</dbReference>
<dbReference type="SUPFAM" id="SSF88723">
    <property type="entry name" value="PIN domain-like"/>
    <property type="match status" value="1"/>
</dbReference>
<dbReference type="Proteomes" id="UP000238375">
    <property type="component" value="Unassembled WGS sequence"/>
</dbReference>
<accession>A0A2T0SM06</accession>
<evidence type="ECO:0000313" key="2">
    <source>
        <dbReference type="EMBL" id="PRY34449.1"/>
    </source>
</evidence>
<dbReference type="InterPro" id="IPR029060">
    <property type="entry name" value="PIN-like_dom_sf"/>
</dbReference>